<protein>
    <submittedName>
        <fullName evidence="6">DNA-binding CsgD family transcriptional regulator</fullName>
    </submittedName>
</protein>
<keyword evidence="3" id="KW-0804">Transcription</keyword>
<dbReference type="PANTHER" id="PTHR44688:SF16">
    <property type="entry name" value="DNA-BINDING TRANSCRIPTIONAL ACTIVATOR DEVR_DOSR"/>
    <property type="match status" value="1"/>
</dbReference>
<gene>
    <name evidence="6" type="ORF">EV643_108206</name>
</gene>
<dbReference type="GO" id="GO:0003677">
    <property type="term" value="F:DNA binding"/>
    <property type="evidence" value="ECO:0007669"/>
    <property type="project" value="UniProtKB-KW"/>
</dbReference>
<evidence type="ECO:0000256" key="1">
    <source>
        <dbReference type="ARBA" id="ARBA00023015"/>
    </source>
</evidence>
<dbReference type="PRINTS" id="PR00038">
    <property type="entry name" value="HTHLUXR"/>
</dbReference>
<dbReference type="InterPro" id="IPR000792">
    <property type="entry name" value="Tscrpt_reg_LuxR_C"/>
</dbReference>
<dbReference type="PROSITE" id="PS00622">
    <property type="entry name" value="HTH_LUXR_1"/>
    <property type="match status" value="1"/>
</dbReference>
<reference evidence="6 7" key="1">
    <citation type="submission" date="2019-03" db="EMBL/GenBank/DDBJ databases">
        <title>Genomic Encyclopedia of Type Strains, Phase III (KMG-III): the genomes of soil and plant-associated and newly described type strains.</title>
        <authorList>
            <person name="Whitman W."/>
        </authorList>
    </citation>
    <scope>NUCLEOTIDE SEQUENCE [LARGE SCALE GENOMIC DNA]</scope>
    <source>
        <strain evidence="6 7">VKM Ac-2527</strain>
    </source>
</reference>
<dbReference type="InterPro" id="IPR036388">
    <property type="entry name" value="WH-like_DNA-bd_sf"/>
</dbReference>
<dbReference type="SMART" id="SM00421">
    <property type="entry name" value="HTH_LUXR"/>
    <property type="match status" value="1"/>
</dbReference>
<dbReference type="CDD" id="cd06170">
    <property type="entry name" value="LuxR_C_like"/>
    <property type="match status" value="1"/>
</dbReference>
<evidence type="ECO:0000259" key="5">
    <source>
        <dbReference type="PROSITE" id="PS50043"/>
    </source>
</evidence>
<evidence type="ECO:0000256" key="2">
    <source>
        <dbReference type="ARBA" id="ARBA00023125"/>
    </source>
</evidence>
<dbReference type="Pfam" id="PF00196">
    <property type="entry name" value="GerE"/>
    <property type="match status" value="1"/>
</dbReference>
<comment type="caution">
    <text evidence="6">The sequence shown here is derived from an EMBL/GenBank/DDBJ whole genome shotgun (WGS) entry which is preliminary data.</text>
</comment>
<keyword evidence="1" id="KW-0805">Transcription regulation</keyword>
<keyword evidence="2 6" id="KW-0238">DNA-binding</keyword>
<accession>A0A4R6KC99</accession>
<feature type="domain" description="HTH luxR-type" evidence="5">
    <location>
        <begin position="288"/>
        <end position="354"/>
    </location>
</feature>
<name>A0A4R6KC99_9ACTN</name>
<dbReference type="Gene3D" id="1.10.10.10">
    <property type="entry name" value="Winged helix-like DNA-binding domain superfamily/Winged helix DNA-binding domain"/>
    <property type="match status" value="1"/>
</dbReference>
<keyword evidence="7" id="KW-1185">Reference proteome</keyword>
<sequence length="391" mass="42605">MGGNAKERARDKIAALTRHGLDLVTLWQESSEALADAVPYYQAPCWYTLDPASLLVTSHFNKGMPQLPPEWLAEEYYGDDVNKLADIARSGPGVSTLHEATGGDPTTSPRWHQNMELGGDQELIACLRTKSGEVWGALGLYREPGQPMFDDEDRDFLRAVTPVLAEGARRSLLLGEATDPEGADGPGLVVVTSRWEIESATPGVERWLSELPDGDWAAGRLPSSVLAVAGRALRTATYPDEPGEVAVSRVLSRSGRWVVLHGTSLVSSTSRRVAVIVEPAHPGRIAPLLMAAYGLTDREQEVTRHVLQGDSTTDIAEHLFVSAHTVQQHLKSVFDKTGVRSRRDLVGKIFFAHYEPRVRDNEHRAGAGQPLRGGPLVHDPLGEHVAPPGRR</sequence>
<evidence type="ECO:0000313" key="6">
    <source>
        <dbReference type="EMBL" id="TDO47892.1"/>
    </source>
</evidence>
<dbReference type="RefSeq" id="WP_202869609.1">
    <property type="nucleotide sequence ID" value="NZ_SNWQ01000008.1"/>
</dbReference>
<dbReference type="InterPro" id="IPR016032">
    <property type="entry name" value="Sig_transdc_resp-reg_C-effctor"/>
</dbReference>
<evidence type="ECO:0000256" key="4">
    <source>
        <dbReference type="SAM" id="MobiDB-lite"/>
    </source>
</evidence>
<proteinExistence type="predicted"/>
<dbReference type="PANTHER" id="PTHR44688">
    <property type="entry name" value="DNA-BINDING TRANSCRIPTIONAL ACTIVATOR DEVR_DOSR"/>
    <property type="match status" value="1"/>
</dbReference>
<dbReference type="AlphaFoldDB" id="A0A4R6KC99"/>
<feature type="region of interest" description="Disordered" evidence="4">
    <location>
        <begin position="361"/>
        <end position="391"/>
    </location>
</feature>
<dbReference type="GO" id="GO:0006355">
    <property type="term" value="P:regulation of DNA-templated transcription"/>
    <property type="evidence" value="ECO:0007669"/>
    <property type="project" value="InterPro"/>
</dbReference>
<dbReference type="Proteomes" id="UP000295388">
    <property type="component" value="Unassembled WGS sequence"/>
</dbReference>
<dbReference type="PROSITE" id="PS50043">
    <property type="entry name" value="HTH_LUXR_2"/>
    <property type="match status" value="1"/>
</dbReference>
<dbReference type="SUPFAM" id="SSF46894">
    <property type="entry name" value="C-terminal effector domain of the bipartite response regulators"/>
    <property type="match status" value="1"/>
</dbReference>
<evidence type="ECO:0000256" key="3">
    <source>
        <dbReference type="ARBA" id="ARBA00023163"/>
    </source>
</evidence>
<dbReference type="SUPFAM" id="SSF55781">
    <property type="entry name" value="GAF domain-like"/>
    <property type="match status" value="1"/>
</dbReference>
<evidence type="ECO:0000313" key="7">
    <source>
        <dbReference type="Proteomes" id="UP000295388"/>
    </source>
</evidence>
<dbReference type="EMBL" id="SNWQ01000008">
    <property type="protein sequence ID" value="TDO47892.1"/>
    <property type="molecule type" value="Genomic_DNA"/>
</dbReference>
<organism evidence="6 7">
    <name type="scientific">Kribbella caucasensis</name>
    <dbReference type="NCBI Taxonomy" id="2512215"/>
    <lineage>
        <taxon>Bacteria</taxon>
        <taxon>Bacillati</taxon>
        <taxon>Actinomycetota</taxon>
        <taxon>Actinomycetes</taxon>
        <taxon>Propionibacteriales</taxon>
        <taxon>Kribbellaceae</taxon>
        <taxon>Kribbella</taxon>
    </lineage>
</organism>